<dbReference type="PANTHER" id="PTHR33103:SF27">
    <property type="entry name" value="OS04G0594700 PROTEIN"/>
    <property type="match status" value="1"/>
</dbReference>
<organism evidence="1 2">
    <name type="scientific">Sesamum alatum</name>
    <dbReference type="NCBI Taxonomy" id="300844"/>
    <lineage>
        <taxon>Eukaryota</taxon>
        <taxon>Viridiplantae</taxon>
        <taxon>Streptophyta</taxon>
        <taxon>Embryophyta</taxon>
        <taxon>Tracheophyta</taxon>
        <taxon>Spermatophyta</taxon>
        <taxon>Magnoliopsida</taxon>
        <taxon>eudicotyledons</taxon>
        <taxon>Gunneridae</taxon>
        <taxon>Pentapetalae</taxon>
        <taxon>asterids</taxon>
        <taxon>lamiids</taxon>
        <taxon>Lamiales</taxon>
        <taxon>Pedaliaceae</taxon>
        <taxon>Sesamum</taxon>
    </lineage>
</organism>
<protein>
    <recommendedName>
        <fullName evidence="3">DUF674 family protein</fullName>
    </recommendedName>
</protein>
<dbReference type="EMBL" id="JACGWO010000001">
    <property type="protein sequence ID" value="KAK4437890.1"/>
    <property type="molecule type" value="Genomic_DNA"/>
</dbReference>
<evidence type="ECO:0008006" key="3">
    <source>
        <dbReference type="Google" id="ProtNLM"/>
    </source>
</evidence>
<accession>A0AAE1YWI5</accession>
<name>A0AAE1YWI5_9LAMI</name>
<reference evidence="1" key="2">
    <citation type="journal article" date="2024" name="Plant">
        <title>Genomic evolution and insights into agronomic trait innovations of Sesamum species.</title>
        <authorList>
            <person name="Miao H."/>
            <person name="Wang L."/>
            <person name="Qu L."/>
            <person name="Liu H."/>
            <person name="Sun Y."/>
            <person name="Le M."/>
            <person name="Wang Q."/>
            <person name="Wei S."/>
            <person name="Zheng Y."/>
            <person name="Lin W."/>
            <person name="Duan Y."/>
            <person name="Cao H."/>
            <person name="Xiong S."/>
            <person name="Wang X."/>
            <person name="Wei L."/>
            <person name="Li C."/>
            <person name="Ma Q."/>
            <person name="Ju M."/>
            <person name="Zhao R."/>
            <person name="Li G."/>
            <person name="Mu C."/>
            <person name="Tian Q."/>
            <person name="Mei H."/>
            <person name="Zhang T."/>
            <person name="Gao T."/>
            <person name="Zhang H."/>
        </authorList>
    </citation>
    <scope>NUCLEOTIDE SEQUENCE</scope>
    <source>
        <strain evidence="1">3651</strain>
    </source>
</reference>
<dbReference type="Pfam" id="PF05056">
    <property type="entry name" value="DUF674"/>
    <property type="match status" value="2"/>
</dbReference>
<dbReference type="PANTHER" id="PTHR33103">
    <property type="entry name" value="OS01G0153900 PROTEIN"/>
    <property type="match status" value="1"/>
</dbReference>
<sequence length="571" mass="63108">MSELEEVKFSLRVMMNKEENKVLFAEVDSSFADVLISFLTLPLGTIVRLLAKHYADEAPRIGSLGTLYQGLVNLDSSNFWTERSKLTLLNPRNSFEPLCRKLKLNIDDSELIKYFVCQRSGCKKHKSRQECVSIYGGVENCSCGSPLDTEVTFKTTDSNDAGVFTEHKASFLISDDLWMSPNLVGSSIKILNDLGITDIDGLEETTVVVGIKEIVNLLKGSLVSRTLLTDVVLDRSKVVSTSVKSDLGASLGQITERATSKRMIVKAIIHKATNRVILAQADNDFVDFLFNLLTLPLAKVGSLLDGNTSLGSVDNLYSSVANLKGGIYLKDFQPMLPTLKYFFKSEIFPLTENDTPALYVCRAFSQTGYVTYLASEEQEDGFVTCRPLLFKDMNEKESYVKGPRMFMVTDDLIVTPSSVMSSFSILNRLKIPLSDVEEHAFEIGTKEALSILKACLTSTSALTDGLKPFMKGQSKKMKQEKDMDGKGSYVKGPSMFMVSDDLVVTPPSSISSLTVLNNLNTPLSDVEELTFEIGRQQALCILKASLTSTSALTDALKPFIERQLKKVKQED</sequence>
<proteinExistence type="predicted"/>
<dbReference type="Proteomes" id="UP001293254">
    <property type="component" value="Unassembled WGS sequence"/>
</dbReference>
<gene>
    <name evidence="1" type="ORF">Salat_0123100</name>
</gene>
<comment type="caution">
    <text evidence="1">The sequence shown here is derived from an EMBL/GenBank/DDBJ whole genome shotgun (WGS) entry which is preliminary data.</text>
</comment>
<keyword evidence="2" id="KW-1185">Reference proteome</keyword>
<reference evidence="1" key="1">
    <citation type="submission" date="2020-06" db="EMBL/GenBank/DDBJ databases">
        <authorList>
            <person name="Li T."/>
            <person name="Hu X."/>
            <person name="Zhang T."/>
            <person name="Song X."/>
            <person name="Zhang H."/>
            <person name="Dai N."/>
            <person name="Sheng W."/>
            <person name="Hou X."/>
            <person name="Wei L."/>
        </authorList>
    </citation>
    <scope>NUCLEOTIDE SEQUENCE</scope>
    <source>
        <strain evidence="1">3651</strain>
        <tissue evidence="1">Leaf</tissue>
    </source>
</reference>
<dbReference type="InterPro" id="IPR007750">
    <property type="entry name" value="DUF674"/>
</dbReference>
<evidence type="ECO:0000313" key="2">
    <source>
        <dbReference type="Proteomes" id="UP001293254"/>
    </source>
</evidence>
<evidence type="ECO:0000313" key="1">
    <source>
        <dbReference type="EMBL" id="KAK4437890.1"/>
    </source>
</evidence>
<dbReference type="AlphaFoldDB" id="A0AAE1YWI5"/>